<protein>
    <submittedName>
        <fullName evidence="1">Uncharacterized protein</fullName>
    </submittedName>
</protein>
<dbReference type="Proteomes" id="UP000015241">
    <property type="component" value="Unassembled WGS sequence"/>
</dbReference>
<organism evidence="1 2">
    <name type="scientific">Fomitopsis schrenkii</name>
    <name type="common">Brown rot fungus</name>
    <dbReference type="NCBI Taxonomy" id="2126942"/>
    <lineage>
        <taxon>Eukaryota</taxon>
        <taxon>Fungi</taxon>
        <taxon>Dikarya</taxon>
        <taxon>Basidiomycota</taxon>
        <taxon>Agaricomycotina</taxon>
        <taxon>Agaricomycetes</taxon>
        <taxon>Polyporales</taxon>
        <taxon>Fomitopsis</taxon>
    </lineage>
</organism>
<name>S8DQA8_FOMSC</name>
<evidence type="ECO:0000313" key="1">
    <source>
        <dbReference type="EMBL" id="EPS94852.1"/>
    </source>
</evidence>
<accession>S8DQA8</accession>
<proteinExistence type="predicted"/>
<reference evidence="1 2" key="1">
    <citation type="journal article" date="2012" name="Science">
        <title>The Paleozoic origin of enzymatic lignin decomposition reconstructed from 31 fungal genomes.</title>
        <authorList>
            <person name="Floudas D."/>
            <person name="Binder M."/>
            <person name="Riley R."/>
            <person name="Barry K."/>
            <person name="Blanchette R.A."/>
            <person name="Henrissat B."/>
            <person name="Martinez A.T."/>
            <person name="Otillar R."/>
            <person name="Spatafora J.W."/>
            <person name="Yadav J.S."/>
            <person name="Aerts A."/>
            <person name="Benoit I."/>
            <person name="Boyd A."/>
            <person name="Carlson A."/>
            <person name="Copeland A."/>
            <person name="Coutinho P.M."/>
            <person name="de Vries R.P."/>
            <person name="Ferreira P."/>
            <person name="Findley K."/>
            <person name="Foster B."/>
            <person name="Gaskell J."/>
            <person name="Glotzer D."/>
            <person name="Gorecki P."/>
            <person name="Heitman J."/>
            <person name="Hesse C."/>
            <person name="Hori C."/>
            <person name="Igarashi K."/>
            <person name="Jurgens J.A."/>
            <person name="Kallen N."/>
            <person name="Kersten P."/>
            <person name="Kohler A."/>
            <person name="Kuees U."/>
            <person name="Kumar T.K.A."/>
            <person name="Kuo A."/>
            <person name="LaButti K."/>
            <person name="Larrondo L.F."/>
            <person name="Lindquist E."/>
            <person name="Ling A."/>
            <person name="Lombard V."/>
            <person name="Lucas S."/>
            <person name="Lundell T."/>
            <person name="Martin R."/>
            <person name="McLaughlin D.J."/>
            <person name="Morgenstern I."/>
            <person name="Morin E."/>
            <person name="Murat C."/>
            <person name="Nagy L.G."/>
            <person name="Nolan M."/>
            <person name="Ohm R.A."/>
            <person name="Patyshakuliyeva A."/>
            <person name="Rokas A."/>
            <person name="Ruiz-Duenas F.J."/>
            <person name="Sabat G."/>
            <person name="Salamov A."/>
            <person name="Samejima M."/>
            <person name="Schmutz J."/>
            <person name="Slot J.C."/>
            <person name="St John F."/>
            <person name="Stenlid J."/>
            <person name="Sun H."/>
            <person name="Sun S."/>
            <person name="Syed K."/>
            <person name="Tsang A."/>
            <person name="Wiebenga A."/>
            <person name="Young D."/>
            <person name="Pisabarro A."/>
            <person name="Eastwood D.C."/>
            <person name="Martin F."/>
            <person name="Cullen D."/>
            <person name="Grigoriev I.V."/>
            <person name="Hibbett D.S."/>
        </authorList>
    </citation>
    <scope>NUCLEOTIDE SEQUENCE</scope>
    <source>
        <strain evidence="2">FP-58527</strain>
    </source>
</reference>
<keyword evidence="2" id="KW-1185">Reference proteome</keyword>
<evidence type="ECO:0000313" key="2">
    <source>
        <dbReference type="Proteomes" id="UP000015241"/>
    </source>
</evidence>
<gene>
    <name evidence="1" type="ORF">FOMPIDRAFT_101875</name>
</gene>
<dbReference type="EMBL" id="KE504221">
    <property type="protein sequence ID" value="EPS94852.1"/>
    <property type="molecule type" value="Genomic_DNA"/>
</dbReference>
<dbReference type="OrthoDB" id="2774467at2759"/>
<dbReference type="HOGENOM" id="CLU_1768087_0_0_1"/>
<dbReference type="InParanoid" id="S8DQA8"/>
<dbReference type="AlphaFoldDB" id="S8DQA8"/>
<sequence length="147" mass="16853">MPRTGAAKVLQAVNKKSGGKLPAELLRIKATAVGRRRDPSTLVVSLYCNYNLNRRDLPVKGEVIKTLWDALGLEGHLKWFVDSITWSWERWRCCDDSRMCTRRCAMKLRYLPLTLLSYPSSRVSLLPIAQDVSWSLVHVYNTIVEYV</sequence>